<dbReference type="EMBL" id="JAPMOU010000009">
    <property type="protein sequence ID" value="MDE1462125.1"/>
    <property type="molecule type" value="Genomic_DNA"/>
</dbReference>
<dbReference type="RefSeq" id="WP_274688484.1">
    <property type="nucleotide sequence ID" value="NZ_JAPMOU010000009.1"/>
</dbReference>
<evidence type="ECO:0000313" key="1">
    <source>
        <dbReference type="EMBL" id="MDE1462125.1"/>
    </source>
</evidence>
<sequence>MNSLTIPNRGPTETAQDFFALRDQGVELIQHLASETWTDHNLHDPGITFLESACYAMTDLGYRLDFSVPDWMATPDDTDESLAFWGQPKVLPCEPVTADDLRQLILNVPGVRNVMAMPAPLFPWLWRISVIPEEGVDKNLLKGLVQQVFLQHRNLGEDLESPTESQGSTDTGLPGLQILDSYDLIIRLKVRITDGKDTVETLAQLLARFIALISPSVPFRSLAELLAKGISFESLHTGPWLIRGYSDENELQEPVLKDTLYVSRLMTEGLAVEGVEQVDRLEITGASEPSEQDWEPWIYPLQTNKAPHLNIEKTLSYMAVLKNGISVSFSANDVCERVKELMQPGISPGRKVDEHAGENRELANYVPIQHELPVTYGVGTAGIAANESGQRIEQIRRLQAYLLFMDQVLTNQFAQLAHTHQLMCVPKAELWHLLGGLLEKMQGSETLSDAEVGAFWQLVSQLPASHQSQSVDDITDVEQILTKSVADYQSPDFNQLTERPFGEKHLLRLNRGMEHLLARHHETVPDDSVLKYEELFCHYSEVLLNHPDAPLMTTSQLNKRLAKLKCVVDKALFILDVPQVGPLRGQGHHYLNDAIWGEANVVGFKYRVYRQLGLPVVMSKLLSANNYEGFHCVEGTLLRHGVNPSNYPETAIPHLVFIVLPNWPTRFQNTTFQELIYQAVFEQLPAHLSPLLLFLDRADMAIFEKAYCAWRNAMLFVYANAHVDERKTRIEAAAKVLNECLTEFKNNRPYTIDPEDFQHSKIGDERYPIGKFIIGYQSAALLNYPPNDKDFGCIGQGAINPGPNSVHDPFVIRVKAPNHLCLSN</sequence>
<dbReference type="Proteomes" id="UP001528823">
    <property type="component" value="Unassembled WGS sequence"/>
</dbReference>
<gene>
    <name evidence="1" type="ORF">ORQ98_09085</name>
</gene>
<comment type="caution">
    <text evidence="1">The sequence shown here is derived from an EMBL/GenBank/DDBJ whole genome shotgun (WGS) entry which is preliminary data.</text>
</comment>
<accession>A0ABT5U6Y6</accession>
<reference evidence="1 2" key="1">
    <citation type="submission" date="2022-11" db="EMBL/GenBank/DDBJ databases">
        <title>Spartinivicinus poritis sp. nov., isolated from scleractinian coral Porites lutea.</title>
        <authorList>
            <person name="Zhang G."/>
            <person name="Cai L."/>
            <person name="Wei Q."/>
        </authorList>
    </citation>
    <scope>NUCLEOTIDE SEQUENCE [LARGE SCALE GENOMIC DNA]</scope>
    <source>
        <strain evidence="1 2">A2-2</strain>
    </source>
</reference>
<evidence type="ECO:0000313" key="2">
    <source>
        <dbReference type="Proteomes" id="UP001528823"/>
    </source>
</evidence>
<name>A0ABT5U6Y6_9GAMM</name>
<protein>
    <submittedName>
        <fullName evidence="1">Uncharacterized protein</fullName>
    </submittedName>
</protein>
<organism evidence="1 2">
    <name type="scientific">Spartinivicinus poritis</name>
    <dbReference type="NCBI Taxonomy" id="2994640"/>
    <lineage>
        <taxon>Bacteria</taxon>
        <taxon>Pseudomonadati</taxon>
        <taxon>Pseudomonadota</taxon>
        <taxon>Gammaproteobacteria</taxon>
        <taxon>Oceanospirillales</taxon>
        <taxon>Zooshikellaceae</taxon>
        <taxon>Spartinivicinus</taxon>
    </lineage>
</organism>
<proteinExistence type="predicted"/>
<keyword evidence="2" id="KW-1185">Reference proteome</keyword>